<comment type="caution">
    <text evidence="1">The sequence shown here is derived from an EMBL/GenBank/DDBJ whole genome shotgun (WGS) entry which is preliminary data.</text>
</comment>
<dbReference type="EMBL" id="CM056794">
    <property type="protein sequence ID" value="KAJ8717272.1"/>
    <property type="molecule type" value="Genomic_DNA"/>
</dbReference>
<reference evidence="1" key="1">
    <citation type="submission" date="2023-03" db="EMBL/GenBank/DDBJ databases">
        <title>Chromosome-level genomes of two armyworms, Mythimna separata and Mythimna loreyi, provide insights into the biosynthesis and reception of sex pheromones.</title>
        <authorList>
            <person name="Zhao H."/>
        </authorList>
    </citation>
    <scope>NUCLEOTIDE SEQUENCE</scope>
    <source>
        <strain evidence="1">BeijingLab</strain>
    </source>
</reference>
<sequence>MKFTKLSRVVCYKHTAVTARGFSTVSNKKWQSVVGLEVHAQLNTESKLFSGAQNTFGGVVNNCVSLFDAAIPGTLPVLNRKCVELGIMTALALSCKVNEVSTFDRKHYFYADLPTGYQITQQRNPLASDGVINFQVFTPGIHKKPYRKSSKIKQIQLEQDSGKSLHDAELKRSLIDLNRAGAPLIELVFEPDLEDGEEAAALVKELVLIVQRLGACTGRMEEGALRVDANVSLRRPGDPLSTRTEIKNIGSVRGVAGAIRHEIERQTTILNSGGRIINETRAWDATAKVTIPMRDKEVVQDYRYMPEPNLPPLRVNLTTDTEHKDILSVPLIQDRIPELPDQSRKRLIEQFQLRPETAIQLVNEPTLLEYFEHLTSEARNPTKVANLLINDLLTVLNRRKLDADDCPITVKQLKEVTDMLLNKEINLEICRNVFDELIEVADSDVSPLRVVQEKGWKLTSNEAEITKLCIEVIENNPKLVNQYKSGKTKVFKALLGILFKNNSKVDMSVVSKIMEGLLKK</sequence>
<evidence type="ECO:0000313" key="2">
    <source>
        <dbReference type="Proteomes" id="UP001231649"/>
    </source>
</evidence>
<proteinExistence type="predicted"/>
<evidence type="ECO:0000313" key="1">
    <source>
        <dbReference type="EMBL" id="KAJ8717272.1"/>
    </source>
</evidence>
<organism evidence="1 2">
    <name type="scientific">Mythimna loreyi</name>
    <dbReference type="NCBI Taxonomy" id="667449"/>
    <lineage>
        <taxon>Eukaryota</taxon>
        <taxon>Metazoa</taxon>
        <taxon>Ecdysozoa</taxon>
        <taxon>Arthropoda</taxon>
        <taxon>Hexapoda</taxon>
        <taxon>Insecta</taxon>
        <taxon>Pterygota</taxon>
        <taxon>Neoptera</taxon>
        <taxon>Endopterygota</taxon>
        <taxon>Lepidoptera</taxon>
        <taxon>Glossata</taxon>
        <taxon>Ditrysia</taxon>
        <taxon>Noctuoidea</taxon>
        <taxon>Noctuidae</taxon>
        <taxon>Noctuinae</taxon>
        <taxon>Hadenini</taxon>
        <taxon>Mythimna</taxon>
    </lineage>
</organism>
<name>A0ACC2QH91_9NEOP</name>
<keyword evidence="2" id="KW-1185">Reference proteome</keyword>
<protein>
    <submittedName>
        <fullName evidence="1">Uncharacterized protein</fullName>
    </submittedName>
</protein>
<gene>
    <name evidence="1" type="ORF">PYW08_005671</name>
</gene>
<accession>A0ACC2QH91</accession>
<dbReference type="Proteomes" id="UP001231649">
    <property type="component" value="Chromosome 18"/>
</dbReference>